<dbReference type="Proteomes" id="UP000284119">
    <property type="component" value="Unassembled WGS sequence"/>
</dbReference>
<evidence type="ECO:0000256" key="8">
    <source>
        <dbReference type="ARBA" id="ARBA00022989"/>
    </source>
</evidence>
<dbReference type="NCBIfam" id="NF008381">
    <property type="entry name" value="PRK11176.1"/>
    <property type="match status" value="1"/>
</dbReference>
<dbReference type="InterPro" id="IPR011527">
    <property type="entry name" value="ABC1_TM_dom"/>
</dbReference>
<dbReference type="SUPFAM" id="SSF90123">
    <property type="entry name" value="ABC transporter transmembrane region"/>
    <property type="match status" value="1"/>
</dbReference>
<dbReference type="InterPro" id="IPR017871">
    <property type="entry name" value="ABC_transporter-like_CS"/>
</dbReference>
<protein>
    <submittedName>
        <fullName evidence="14">Lipid A ABC transporter ATP-binding protein/permease MsbA</fullName>
    </submittedName>
</protein>
<evidence type="ECO:0000256" key="3">
    <source>
        <dbReference type="ARBA" id="ARBA00022475"/>
    </source>
</evidence>
<feature type="transmembrane region" description="Helical" evidence="11">
    <location>
        <begin position="64"/>
        <end position="92"/>
    </location>
</feature>
<sequence>MMNDKDLSTWQTFRRLWPMITPFKAGLIAAAIALVANAASDTFMLSLLKPLLDDGFGKADRSILLWMPLVVIGLMIVRGVSGYISSYCISWVSGKVVMHMRRRLFGHMMRMPVAFFDQQSTGTLLSRITYDSEQVASSSSSALVTVVREGASIIGLFIMMFYYSWQLSVILLVIAPIVSVVIRVVSKRFRNISKSMQNTMGQVTTSAEQMLKGHKEVLIFGGQKVETQRFDKVSNRMRQQGMRMVSASSISDPIIQLIASLALAFVLYAASFPSVMETLSAGTITVVFSSMIALMRPLKSLTNVNSQFQRGMAACQTLFSILDMEQEKDEGKLEVKRAKGDVEFKNVTFTYPGRDIPALREISFSLPEGKTVALVGRSGSGKSTIANLLTRFYDIQEGQILMDGHDLREYTLSSLRDQVALVSQNVHLFNDTIANNIAYARTDIYSREEIEKAATMAYAMDFISKMDQGLDTVIGENGVLLSGGQRQRIAIARALLRDSPILILDEATSALDTESERAIQAALDELQKNRTSLVIAHRLSTIEKADEILVIEDGRIVERGSHAVLLEERGVYSQLYRMQFGQ</sequence>
<name>A0ABX9P4H0_9GAMM</name>
<keyword evidence="3" id="KW-1003">Cell membrane</keyword>
<keyword evidence="5" id="KW-0547">Nucleotide-binding</keyword>
<dbReference type="SUPFAM" id="SSF52540">
    <property type="entry name" value="P-loop containing nucleoside triphosphate hydrolases"/>
    <property type="match status" value="1"/>
</dbReference>
<feature type="domain" description="ABC transporter" evidence="12">
    <location>
        <begin position="342"/>
        <end position="578"/>
    </location>
</feature>
<accession>A0ABX9P4H0</accession>
<keyword evidence="9" id="KW-0445">Lipid transport</keyword>
<evidence type="ECO:0000256" key="11">
    <source>
        <dbReference type="SAM" id="Phobius"/>
    </source>
</evidence>
<proteinExistence type="predicted"/>
<keyword evidence="8 11" id="KW-1133">Transmembrane helix</keyword>
<dbReference type="EMBL" id="RAHG01000002">
    <property type="protein sequence ID" value="RJT15055.1"/>
    <property type="molecule type" value="Genomic_DNA"/>
</dbReference>
<keyword evidence="15" id="KW-1185">Reference proteome</keyword>
<feature type="transmembrane region" description="Helical" evidence="11">
    <location>
        <begin position="244"/>
        <end position="269"/>
    </location>
</feature>
<dbReference type="SMART" id="SM00382">
    <property type="entry name" value="AAA"/>
    <property type="match status" value="1"/>
</dbReference>
<dbReference type="PANTHER" id="PTHR43394:SF1">
    <property type="entry name" value="ATP-BINDING CASSETTE SUB-FAMILY B MEMBER 10, MITOCHONDRIAL"/>
    <property type="match status" value="1"/>
</dbReference>
<evidence type="ECO:0000256" key="10">
    <source>
        <dbReference type="ARBA" id="ARBA00023136"/>
    </source>
</evidence>
<organism evidence="14 15">
    <name type="scientific">Rahnella inusitata</name>
    <dbReference type="NCBI Taxonomy" id="58169"/>
    <lineage>
        <taxon>Bacteria</taxon>
        <taxon>Pseudomonadati</taxon>
        <taxon>Pseudomonadota</taxon>
        <taxon>Gammaproteobacteria</taxon>
        <taxon>Enterobacterales</taxon>
        <taxon>Yersiniaceae</taxon>
        <taxon>Rahnella</taxon>
    </lineage>
</organism>
<dbReference type="InterPro" id="IPR036640">
    <property type="entry name" value="ABC1_TM_sf"/>
</dbReference>
<evidence type="ECO:0000256" key="6">
    <source>
        <dbReference type="ARBA" id="ARBA00022840"/>
    </source>
</evidence>
<dbReference type="NCBIfam" id="TIGR02203">
    <property type="entry name" value="MsbA_lipidA"/>
    <property type="match status" value="1"/>
</dbReference>
<dbReference type="RefSeq" id="WP_112166356.1">
    <property type="nucleotide sequence ID" value="NZ_CBCPIW010000007.1"/>
</dbReference>
<evidence type="ECO:0000256" key="5">
    <source>
        <dbReference type="ARBA" id="ARBA00022741"/>
    </source>
</evidence>
<dbReference type="InterPro" id="IPR003593">
    <property type="entry name" value="AAA+_ATPase"/>
</dbReference>
<dbReference type="Gene3D" id="3.40.50.300">
    <property type="entry name" value="P-loop containing nucleotide triphosphate hydrolases"/>
    <property type="match status" value="1"/>
</dbReference>
<dbReference type="PROSITE" id="PS50929">
    <property type="entry name" value="ABC_TM1F"/>
    <property type="match status" value="1"/>
</dbReference>
<feature type="transmembrane region" description="Helical" evidence="11">
    <location>
        <begin position="169"/>
        <end position="186"/>
    </location>
</feature>
<comment type="subcellular location">
    <subcellularLocation>
        <location evidence="1">Cell membrane</location>
        <topology evidence="1">Multi-pass membrane protein</topology>
    </subcellularLocation>
</comment>
<dbReference type="InterPro" id="IPR003439">
    <property type="entry name" value="ABC_transporter-like_ATP-bd"/>
</dbReference>
<dbReference type="PANTHER" id="PTHR43394">
    <property type="entry name" value="ATP-DEPENDENT PERMEASE MDL1, MITOCHONDRIAL"/>
    <property type="match status" value="1"/>
</dbReference>
<dbReference type="InterPro" id="IPR027417">
    <property type="entry name" value="P-loop_NTPase"/>
</dbReference>
<evidence type="ECO:0000256" key="1">
    <source>
        <dbReference type="ARBA" id="ARBA00004651"/>
    </source>
</evidence>
<evidence type="ECO:0000256" key="4">
    <source>
        <dbReference type="ARBA" id="ARBA00022692"/>
    </source>
</evidence>
<dbReference type="Pfam" id="PF00005">
    <property type="entry name" value="ABC_tran"/>
    <property type="match status" value="1"/>
</dbReference>
<comment type="caution">
    <text evidence="14">The sequence shown here is derived from an EMBL/GenBank/DDBJ whole genome shotgun (WGS) entry which is preliminary data.</text>
</comment>
<dbReference type="CDD" id="cd18552">
    <property type="entry name" value="ABC_6TM_MsbA_like"/>
    <property type="match status" value="1"/>
</dbReference>
<keyword evidence="4 11" id="KW-0812">Transmembrane</keyword>
<evidence type="ECO:0000259" key="13">
    <source>
        <dbReference type="PROSITE" id="PS50929"/>
    </source>
</evidence>
<evidence type="ECO:0000256" key="2">
    <source>
        <dbReference type="ARBA" id="ARBA00022448"/>
    </source>
</evidence>
<evidence type="ECO:0000313" key="14">
    <source>
        <dbReference type="EMBL" id="RJT15055.1"/>
    </source>
</evidence>
<evidence type="ECO:0000313" key="15">
    <source>
        <dbReference type="Proteomes" id="UP000284119"/>
    </source>
</evidence>
<dbReference type="GeneID" id="88081635"/>
<gene>
    <name evidence="14" type="primary">msbA</name>
    <name evidence="14" type="ORF">D5396_06250</name>
</gene>
<dbReference type="CDD" id="cd03251">
    <property type="entry name" value="ABCC_MsbA"/>
    <property type="match status" value="1"/>
</dbReference>
<evidence type="ECO:0000259" key="12">
    <source>
        <dbReference type="PROSITE" id="PS50893"/>
    </source>
</evidence>
<dbReference type="PROSITE" id="PS00211">
    <property type="entry name" value="ABC_TRANSPORTER_1"/>
    <property type="match status" value="1"/>
</dbReference>
<dbReference type="InterPro" id="IPR039421">
    <property type="entry name" value="Type_1_exporter"/>
</dbReference>
<evidence type="ECO:0000256" key="7">
    <source>
        <dbReference type="ARBA" id="ARBA00022967"/>
    </source>
</evidence>
<keyword evidence="2" id="KW-0813">Transport</keyword>
<dbReference type="PROSITE" id="PS50893">
    <property type="entry name" value="ABC_TRANSPORTER_2"/>
    <property type="match status" value="1"/>
</dbReference>
<keyword evidence="6 14" id="KW-0067">ATP-binding</keyword>
<dbReference type="Gene3D" id="1.20.1560.10">
    <property type="entry name" value="ABC transporter type 1, transmembrane domain"/>
    <property type="match status" value="1"/>
</dbReference>
<dbReference type="Pfam" id="PF00664">
    <property type="entry name" value="ABC_membrane"/>
    <property type="match status" value="1"/>
</dbReference>
<keyword evidence="7" id="KW-1278">Translocase</keyword>
<feature type="domain" description="ABC transmembrane type-1" evidence="13">
    <location>
        <begin position="28"/>
        <end position="310"/>
    </location>
</feature>
<dbReference type="GO" id="GO:0005524">
    <property type="term" value="F:ATP binding"/>
    <property type="evidence" value="ECO:0007669"/>
    <property type="project" value="UniProtKB-KW"/>
</dbReference>
<reference evidence="14 15" key="1">
    <citation type="submission" date="2018-09" db="EMBL/GenBank/DDBJ databases">
        <authorList>
            <person name="Le Fleche-Mateos A."/>
        </authorList>
    </citation>
    <scope>NUCLEOTIDE SEQUENCE [LARGE SCALE GENOMIC DNA]</scope>
    <source>
        <strain evidence="14 15">DSM 30078</strain>
    </source>
</reference>
<keyword evidence="10 11" id="KW-0472">Membrane</keyword>
<feature type="transmembrane region" description="Helical" evidence="11">
    <location>
        <begin position="142"/>
        <end position="163"/>
    </location>
</feature>
<dbReference type="InterPro" id="IPR011917">
    <property type="entry name" value="ABC_transpr_lipidA"/>
</dbReference>
<evidence type="ECO:0000256" key="9">
    <source>
        <dbReference type="ARBA" id="ARBA00023055"/>
    </source>
</evidence>